<reference evidence="2 3" key="1">
    <citation type="journal article" date="2013" name="PLoS ONE">
        <title>Poles Apart: Arctic and Antarctic Octadecabacter strains Share High Genome Plasticity and a New Type of Xanthorhodopsin.</title>
        <authorList>
            <person name="Vollmers J."/>
            <person name="Voget S."/>
            <person name="Dietrich S."/>
            <person name="Gollnow K."/>
            <person name="Smits M."/>
            <person name="Meyer K."/>
            <person name="Brinkhoff T."/>
            <person name="Simon M."/>
            <person name="Daniel R."/>
        </authorList>
    </citation>
    <scope>NUCLEOTIDE SEQUENCE [LARGE SCALE GENOMIC DNA]</scope>
    <source>
        <strain evidence="2 3">307</strain>
    </source>
</reference>
<dbReference type="EMBL" id="CP003740">
    <property type="protein sequence ID" value="AGI67389.1"/>
    <property type="molecule type" value="Genomic_DNA"/>
</dbReference>
<keyword evidence="3" id="KW-1185">Reference proteome</keyword>
<dbReference type="InterPro" id="IPR008579">
    <property type="entry name" value="UGlyAH_Cupin_dom"/>
</dbReference>
<dbReference type="Gene3D" id="2.60.120.10">
    <property type="entry name" value="Jelly Rolls"/>
    <property type="match status" value="1"/>
</dbReference>
<dbReference type="OrthoDB" id="9799053at2"/>
<dbReference type="Pfam" id="PF05899">
    <property type="entry name" value="Cupin_3"/>
    <property type="match status" value="1"/>
</dbReference>
<dbReference type="STRING" id="391626.OAN307_c17240"/>
<dbReference type="AlphaFoldDB" id="M9R428"/>
<dbReference type="KEGG" id="oat:OAN307_c17240"/>
<name>M9R428_9RHOB</name>
<dbReference type="Proteomes" id="UP000005307">
    <property type="component" value="Chromosome"/>
</dbReference>
<sequence length="55" mass="6305">MTILSGRCRIIDKISGQISELNPGDSLFVHDSSRVTWYIVEDVTKVFFGRKADRF</sequence>
<evidence type="ECO:0000313" key="3">
    <source>
        <dbReference type="Proteomes" id="UP000005307"/>
    </source>
</evidence>
<accession>M9R428</accession>
<dbReference type="InterPro" id="IPR011051">
    <property type="entry name" value="RmlC_Cupin_sf"/>
</dbReference>
<protein>
    <recommendedName>
        <fullName evidence="1">(S)-ureidoglycine aminohydrolase cupin domain-containing protein</fullName>
    </recommendedName>
</protein>
<dbReference type="RefSeq" id="WP_015499420.1">
    <property type="nucleotide sequence ID" value="NC_020911.1"/>
</dbReference>
<evidence type="ECO:0000259" key="1">
    <source>
        <dbReference type="Pfam" id="PF05899"/>
    </source>
</evidence>
<gene>
    <name evidence="2" type="ORF">OAN307_c17240</name>
</gene>
<proteinExistence type="predicted"/>
<dbReference type="InterPro" id="IPR014710">
    <property type="entry name" value="RmlC-like_jellyroll"/>
</dbReference>
<evidence type="ECO:0000313" key="2">
    <source>
        <dbReference type="EMBL" id="AGI67389.1"/>
    </source>
</evidence>
<dbReference type="SUPFAM" id="SSF51182">
    <property type="entry name" value="RmlC-like cupins"/>
    <property type="match status" value="1"/>
</dbReference>
<organism evidence="2 3">
    <name type="scientific">Octadecabacter antarcticus 307</name>
    <dbReference type="NCBI Taxonomy" id="391626"/>
    <lineage>
        <taxon>Bacteria</taxon>
        <taxon>Pseudomonadati</taxon>
        <taxon>Pseudomonadota</taxon>
        <taxon>Alphaproteobacteria</taxon>
        <taxon>Rhodobacterales</taxon>
        <taxon>Roseobacteraceae</taxon>
        <taxon>Octadecabacter</taxon>
    </lineage>
</organism>
<feature type="domain" description="(S)-ureidoglycine aminohydrolase cupin" evidence="1">
    <location>
        <begin position="2"/>
        <end position="47"/>
    </location>
</feature>
<dbReference type="HOGENOM" id="CLU_3027838_0_0_5"/>